<dbReference type="GO" id="GO:0005829">
    <property type="term" value="C:cytosol"/>
    <property type="evidence" value="ECO:0007669"/>
    <property type="project" value="TreeGrafter"/>
</dbReference>
<dbReference type="PANTHER" id="PTHR43235">
    <property type="entry name" value="GLUTAMINE AMIDOTRANSFERASE PB2B2.05-RELATED"/>
    <property type="match status" value="1"/>
</dbReference>
<protein>
    <submittedName>
        <fullName evidence="1">Putative glutamine amidotransferase</fullName>
    </submittedName>
</protein>
<reference evidence="1 2" key="1">
    <citation type="journal article" date="2004" name="Nucleic Acids Res.">
        <title>Genome sequence of Symbiobacterium thermophilum, an uncultivable bacterium that depends on microbial commensalism.</title>
        <authorList>
            <person name="Ueda K."/>
            <person name="Yamashita A."/>
            <person name="Ishikawa J."/>
            <person name="Shimada M."/>
            <person name="Watsuji T."/>
            <person name="Morimura K."/>
            <person name="Ikeda H."/>
            <person name="Hattori M."/>
            <person name="Beppu T."/>
        </authorList>
    </citation>
    <scope>NUCLEOTIDE SEQUENCE [LARGE SCALE GENOMIC DNA]</scope>
    <source>
        <strain evidence="2">T / IAM 14863</strain>
    </source>
</reference>
<keyword evidence="2" id="KW-1185">Reference proteome</keyword>
<dbReference type="GO" id="GO:0016740">
    <property type="term" value="F:transferase activity"/>
    <property type="evidence" value="ECO:0007669"/>
    <property type="project" value="UniProtKB-KW"/>
</dbReference>
<proteinExistence type="predicted"/>
<dbReference type="CDD" id="cd01745">
    <property type="entry name" value="GATase1_2"/>
    <property type="match status" value="1"/>
</dbReference>
<organism evidence="1 2">
    <name type="scientific">Symbiobacterium thermophilum (strain DSM 24528 / JCM 14929 / IAM 14863 / T)</name>
    <dbReference type="NCBI Taxonomy" id="292459"/>
    <lineage>
        <taxon>Bacteria</taxon>
        <taxon>Bacillati</taxon>
        <taxon>Bacillota</taxon>
        <taxon>Clostridia</taxon>
        <taxon>Eubacteriales</taxon>
        <taxon>Symbiobacteriaceae</taxon>
        <taxon>Symbiobacterium</taxon>
    </lineage>
</organism>
<dbReference type="EMBL" id="AP006840">
    <property type="protein sequence ID" value="BAD41311.1"/>
    <property type="molecule type" value="Genomic_DNA"/>
</dbReference>
<dbReference type="eggNOG" id="COG2071">
    <property type="taxonomic scope" value="Bacteria"/>
</dbReference>
<dbReference type="OrthoDB" id="9813383at2"/>
<dbReference type="Proteomes" id="UP000000417">
    <property type="component" value="Chromosome"/>
</dbReference>
<sequence>MTASLRAAGPADRRPARKPIIGITPSFDRECDRPLISGRPLLYVTQENVRAIRAAGGHAVILPTCLDDEDDLLDQLDGLLVTGTETPLPRRLRQREQLPGLREQNPERYDSDSRWLRGALARRMPVLAICHGMQMLNDILGGSLWPRIFPKNESERHAQTAPPDQPWHPLHVLPGSLLAASLGVTETMVNSFHVQAVRRPGDGVQVTGFSADGVVEAIECPGYPFVIGVQFHPERLVRSNPHMLNLFRAFVSAAAAYAGERCAVF</sequence>
<dbReference type="Gene3D" id="3.40.50.880">
    <property type="match status" value="1"/>
</dbReference>
<dbReference type="HOGENOM" id="CLU_030756_2_0_9"/>
<dbReference type="STRING" id="292459.STH2326"/>
<name>Q67LY5_SYMTH</name>
<dbReference type="AlphaFoldDB" id="Q67LY5"/>
<dbReference type="KEGG" id="sth:STH2326"/>
<dbReference type="PANTHER" id="PTHR43235:SF1">
    <property type="entry name" value="GLUTAMINE AMIDOTRANSFERASE PB2B2.05-RELATED"/>
    <property type="match status" value="1"/>
</dbReference>
<dbReference type="Pfam" id="PF07722">
    <property type="entry name" value="Peptidase_C26"/>
    <property type="match status" value="1"/>
</dbReference>
<dbReference type="InterPro" id="IPR029062">
    <property type="entry name" value="Class_I_gatase-like"/>
</dbReference>
<dbReference type="InterPro" id="IPR044668">
    <property type="entry name" value="PuuD-like"/>
</dbReference>
<dbReference type="InterPro" id="IPR011697">
    <property type="entry name" value="Peptidase_C26"/>
</dbReference>
<gene>
    <name evidence="1" type="ordered locus">STH2326</name>
</gene>
<dbReference type="RefSeq" id="WP_011196449.1">
    <property type="nucleotide sequence ID" value="NC_006177.1"/>
</dbReference>
<dbReference type="GO" id="GO:0033969">
    <property type="term" value="F:gamma-glutamyl-gamma-aminobutyrate hydrolase activity"/>
    <property type="evidence" value="ECO:0007669"/>
    <property type="project" value="TreeGrafter"/>
</dbReference>
<evidence type="ECO:0000313" key="2">
    <source>
        <dbReference type="Proteomes" id="UP000000417"/>
    </source>
</evidence>
<accession>Q67LY5</accession>
<dbReference type="PROSITE" id="PS51273">
    <property type="entry name" value="GATASE_TYPE_1"/>
    <property type="match status" value="1"/>
</dbReference>
<dbReference type="GO" id="GO:0006598">
    <property type="term" value="P:polyamine catabolic process"/>
    <property type="evidence" value="ECO:0007669"/>
    <property type="project" value="TreeGrafter"/>
</dbReference>
<dbReference type="SUPFAM" id="SSF52317">
    <property type="entry name" value="Class I glutamine amidotransferase-like"/>
    <property type="match status" value="1"/>
</dbReference>
<evidence type="ECO:0000313" key="1">
    <source>
        <dbReference type="EMBL" id="BAD41311.1"/>
    </source>
</evidence>
<keyword evidence="1" id="KW-0315">Glutamine amidotransferase</keyword>
<keyword evidence="1" id="KW-0808">Transferase</keyword>